<comment type="caution">
    <text evidence="2">The sequence shown here is derived from an EMBL/GenBank/DDBJ whole genome shotgun (WGS) entry which is preliminary data.</text>
</comment>
<gene>
    <name evidence="2" type="ORF">ACFPM7_26140</name>
</gene>
<dbReference type="Proteomes" id="UP001596157">
    <property type="component" value="Unassembled WGS sequence"/>
</dbReference>
<dbReference type="Pfam" id="PF19054">
    <property type="entry name" value="DUF5753"/>
    <property type="match status" value="1"/>
</dbReference>
<dbReference type="InterPro" id="IPR010982">
    <property type="entry name" value="Lambda_DNA-bd_dom_sf"/>
</dbReference>
<evidence type="ECO:0000259" key="1">
    <source>
        <dbReference type="Pfam" id="PF19054"/>
    </source>
</evidence>
<sequence>MRVRVGARVARRLLRYELERMCAAAGVTHAEMGARLGVSRASFSQAVAGKNLLSRPAMEVLATHLDVVGRLPWLIELLTLARGPLGEAAGVRDQELAIGLEAVAVRVEVFDPLAVTPLLQAPGYARGLAGAAHADAVALRQGVLTAGEPAELDWVADESALRRPVGGPSAMAEQHAHLLAMADLPNVTIRVLPAGGGPPRPGAFQLISTQDAVVACQETRRAAHYYTEPDAVADYRALFDELRERAYDPGASRDLIAGLGAPAG</sequence>
<evidence type="ECO:0000313" key="2">
    <source>
        <dbReference type="EMBL" id="MFC5290549.1"/>
    </source>
</evidence>
<dbReference type="Pfam" id="PF13560">
    <property type="entry name" value="HTH_31"/>
    <property type="match status" value="1"/>
</dbReference>
<accession>A0ABW0EWI1</accession>
<dbReference type="EMBL" id="JBHSKF010000017">
    <property type="protein sequence ID" value="MFC5290549.1"/>
    <property type="molecule type" value="Genomic_DNA"/>
</dbReference>
<dbReference type="RefSeq" id="WP_378250439.1">
    <property type="nucleotide sequence ID" value="NZ_JBHSKF010000017.1"/>
</dbReference>
<dbReference type="SUPFAM" id="SSF47413">
    <property type="entry name" value="lambda repressor-like DNA-binding domains"/>
    <property type="match status" value="1"/>
</dbReference>
<reference evidence="3" key="1">
    <citation type="journal article" date="2019" name="Int. J. Syst. Evol. Microbiol.">
        <title>The Global Catalogue of Microorganisms (GCM) 10K type strain sequencing project: providing services to taxonomists for standard genome sequencing and annotation.</title>
        <authorList>
            <consortium name="The Broad Institute Genomics Platform"/>
            <consortium name="The Broad Institute Genome Sequencing Center for Infectious Disease"/>
            <person name="Wu L."/>
            <person name="Ma J."/>
        </authorList>
    </citation>
    <scope>NUCLEOTIDE SEQUENCE [LARGE SCALE GENOMIC DNA]</scope>
    <source>
        <strain evidence="3">CCUG 59778</strain>
    </source>
</reference>
<protein>
    <submittedName>
        <fullName evidence="2">Scr1 family TA system antitoxin-like transcriptional regulator</fullName>
    </submittedName>
</protein>
<keyword evidence="3" id="KW-1185">Reference proteome</keyword>
<evidence type="ECO:0000313" key="3">
    <source>
        <dbReference type="Proteomes" id="UP001596157"/>
    </source>
</evidence>
<name>A0ABW0EWI1_9PSEU</name>
<feature type="domain" description="DUF5753" evidence="1">
    <location>
        <begin position="97"/>
        <end position="257"/>
    </location>
</feature>
<dbReference type="InterPro" id="IPR043917">
    <property type="entry name" value="DUF5753"/>
</dbReference>
<organism evidence="2 3">
    <name type="scientific">Actinokineospora guangxiensis</name>
    <dbReference type="NCBI Taxonomy" id="1490288"/>
    <lineage>
        <taxon>Bacteria</taxon>
        <taxon>Bacillati</taxon>
        <taxon>Actinomycetota</taxon>
        <taxon>Actinomycetes</taxon>
        <taxon>Pseudonocardiales</taxon>
        <taxon>Pseudonocardiaceae</taxon>
        <taxon>Actinokineospora</taxon>
    </lineage>
</organism>
<proteinExistence type="predicted"/>